<dbReference type="PANTHER" id="PTHR33607:SF2">
    <property type="entry name" value="ENDONUCLEASE-1"/>
    <property type="match status" value="1"/>
</dbReference>
<evidence type="ECO:0000313" key="4">
    <source>
        <dbReference type="Proteomes" id="UP001595993"/>
    </source>
</evidence>
<dbReference type="SUPFAM" id="SSF50494">
    <property type="entry name" value="Trypsin-like serine proteases"/>
    <property type="match status" value="1"/>
</dbReference>
<organism evidence="3 4">
    <name type="scientific">Streptomyces maoxianensis</name>
    <dbReference type="NCBI Taxonomy" id="1459942"/>
    <lineage>
        <taxon>Bacteria</taxon>
        <taxon>Bacillati</taxon>
        <taxon>Actinomycetota</taxon>
        <taxon>Actinomycetes</taxon>
        <taxon>Kitasatosporales</taxon>
        <taxon>Streptomycetaceae</taxon>
        <taxon>Streptomyces</taxon>
    </lineage>
</organism>
<dbReference type="Gene3D" id="2.40.10.10">
    <property type="entry name" value="Trypsin-like serine proteases"/>
    <property type="match status" value="2"/>
</dbReference>
<dbReference type="InterPro" id="IPR044925">
    <property type="entry name" value="His-Me_finger_sf"/>
</dbReference>
<dbReference type="InterPro" id="IPR009003">
    <property type="entry name" value="Peptidase_S1_PA"/>
</dbReference>
<dbReference type="PANTHER" id="PTHR33607">
    <property type="entry name" value="ENDONUCLEASE-1"/>
    <property type="match status" value="1"/>
</dbReference>
<keyword evidence="4" id="KW-1185">Reference proteome</keyword>
<keyword evidence="1" id="KW-0540">Nuclease</keyword>
<dbReference type="InterPro" id="IPR043504">
    <property type="entry name" value="Peptidase_S1_PA_chymotrypsin"/>
</dbReference>
<keyword evidence="3" id="KW-0255">Endonuclease</keyword>
<comment type="caution">
    <text evidence="3">The sequence shown here is derived from an EMBL/GenBank/DDBJ whole genome shotgun (WGS) entry which is preliminary data.</text>
</comment>
<reference evidence="4" key="1">
    <citation type="journal article" date="2019" name="Int. J. Syst. Evol. Microbiol.">
        <title>The Global Catalogue of Microorganisms (GCM) 10K type strain sequencing project: providing services to taxonomists for standard genome sequencing and annotation.</title>
        <authorList>
            <consortium name="The Broad Institute Genomics Platform"/>
            <consortium name="The Broad Institute Genome Sequencing Center for Infectious Disease"/>
            <person name="Wu L."/>
            <person name="Ma J."/>
        </authorList>
    </citation>
    <scope>NUCLEOTIDE SEQUENCE [LARGE SCALE GENOMIC DNA]</scope>
    <source>
        <strain evidence="4">CGMCC 4.7139</strain>
    </source>
</reference>
<evidence type="ECO:0000256" key="2">
    <source>
        <dbReference type="ARBA" id="ARBA00022801"/>
    </source>
</evidence>
<dbReference type="GO" id="GO:0004519">
    <property type="term" value="F:endonuclease activity"/>
    <property type="evidence" value="ECO:0007669"/>
    <property type="project" value="UniProtKB-KW"/>
</dbReference>
<evidence type="ECO:0000313" key="3">
    <source>
        <dbReference type="EMBL" id="MFC4611428.1"/>
    </source>
</evidence>
<evidence type="ECO:0000256" key="1">
    <source>
        <dbReference type="ARBA" id="ARBA00022722"/>
    </source>
</evidence>
<dbReference type="Pfam" id="PF04231">
    <property type="entry name" value="Endonuclease_1"/>
    <property type="match status" value="1"/>
</dbReference>
<name>A0ABV9GD14_9ACTN</name>
<gene>
    <name evidence="3" type="ORF">ACFO9E_27080</name>
</gene>
<sequence>MTVEQLSQADADYASQLEGARDRYATRAAERARNLRVLDRSGILYADAPERVNKRLARLGADWAMATAIEQTPAAATTGSSLDLDPDTVGSDVLGLERLMGRNDLIGVGFLEAGFLAARSVGRVAVRGVAGIHHGTGFLVSPSLLMTNNHVLRTADEAGHGVVELNFQAGLDGQMLIPVVFELEPETFFVTDRALDFSIVAVAQTSQDGRPLSPFGRLPLKEAEGKVILGEIVNIIQHPNGEPKQLALRENKVVDLLEKFVHYETDTAPGSSGSPVFNDQWEVVALHHAGVPRTDENGKPLALDGSLWHPGMGEHRLAWKANEGVRISRVLGALRQFPLTGAAAALREELFAAGAALHPVEVSPPPSSGANHVGPQSLVPGGATQQTAPAAAVRWTVPLNISVTLDPATFQAQALAQAQPTAETPTEAPVSLPTAALATPAVFGVGHIDGQSPAENDLAAALVNLAAARARPYYDTDADRIARASYYADIRSDSPAGLRRALAELLESTHKHRPAYKPIRLLYPWVDLHPDEQLRSIYSGKDFTPEELIQADAAVEAARIGRWQEFLLHESAPGPEALEAEFESLEAALPFNCEHVVPQSWFAKKEPMRGDLHHLFACESACNSFRGNIPYFDFMDSEEVVRHACGRREPLKFEPSAGKGAVARATLYFLLRYPGFIGDEARELQRERLDILLSWHAAQVVSEYERHRNAAIAEMQGNRNPLIDHPEWAGEIDFAGAWP</sequence>
<accession>A0ABV9GD14</accession>
<keyword evidence="2" id="KW-0378">Hydrolase</keyword>
<dbReference type="Pfam" id="PF13365">
    <property type="entry name" value="Trypsin_2"/>
    <property type="match status" value="1"/>
</dbReference>
<protein>
    <submittedName>
        <fullName evidence="3">Endonuclease</fullName>
    </submittedName>
</protein>
<proteinExistence type="predicted"/>
<dbReference type="RefSeq" id="WP_381200511.1">
    <property type="nucleotide sequence ID" value="NZ_JBHSFE010000022.1"/>
</dbReference>
<dbReference type="SUPFAM" id="SSF54060">
    <property type="entry name" value="His-Me finger endonucleases"/>
    <property type="match status" value="1"/>
</dbReference>
<dbReference type="InterPro" id="IPR007346">
    <property type="entry name" value="Endonuclease-I"/>
</dbReference>
<dbReference type="Proteomes" id="UP001595993">
    <property type="component" value="Unassembled WGS sequence"/>
</dbReference>
<dbReference type="EMBL" id="JBHSFE010000022">
    <property type="protein sequence ID" value="MFC4611428.1"/>
    <property type="molecule type" value="Genomic_DNA"/>
</dbReference>